<keyword evidence="6" id="KW-1185">Reference proteome</keyword>
<gene>
    <name evidence="5" type="ORF">BOTBODRAFT_160896</name>
</gene>
<dbReference type="Gene3D" id="1.20.1250.40">
    <property type="match status" value="1"/>
</dbReference>
<evidence type="ECO:0000313" key="6">
    <source>
        <dbReference type="Proteomes" id="UP000027195"/>
    </source>
</evidence>
<evidence type="ECO:0000256" key="1">
    <source>
        <dbReference type="ARBA" id="ARBA00004123"/>
    </source>
</evidence>
<proteinExistence type="inferred from homology"/>
<dbReference type="InterPro" id="IPR006590">
    <property type="entry name" value="RNA_pol_Rpb4/RPC9_core"/>
</dbReference>
<dbReference type="GO" id="GO:0000166">
    <property type="term" value="F:nucleotide binding"/>
    <property type="evidence" value="ECO:0007669"/>
    <property type="project" value="InterPro"/>
</dbReference>
<protein>
    <recommendedName>
        <fullName evidence="4">RNA polymerase Rpb4/RPC9 core domain-containing protein</fullName>
    </recommendedName>
</protein>
<name>A0A067MN36_BOTB1</name>
<feature type="domain" description="RNA polymerase Rpb4/RPC9 core" evidence="4">
    <location>
        <begin position="22"/>
        <end position="132"/>
    </location>
</feature>
<dbReference type="OrthoDB" id="2186918at2759"/>
<evidence type="ECO:0000256" key="2">
    <source>
        <dbReference type="ARBA" id="ARBA00023242"/>
    </source>
</evidence>
<dbReference type="PANTHER" id="PTHR21297">
    <property type="entry name" value="DNA-DIRECTED RNA POLYMERASE II"/>
    <property type="match status" value="1"/>
</dbReference>
<evidence type="ECO:0000256" key="3">
    <source>
        <dbReference type="ARBA" id="ARBA00025724"/>
    </source>
</evidence>
<dbReference type="FunCoup" id="A0A067MN36">
    <property type="interactions" value="619"/>
</dbReference>
<dbReference type="AlphaFoldDB" id="A0A067MN36"/>
<dbReference type="GO" id="GO:0006352">
    <property type="term" value="P:DNA-templated transcription initiation"/>
    <property type="evidence" value="ECO:0007669"/>
    <property type="project" value="InterPro"/>
</dbReference>
<evidence type="ECO:0000259" key="4">
    <source>
        <dbReference type="SMART" id="SM00657"/>
    </source>
</evidence>
<reference evidence="6" key="1">
    <citation type="journal article" date="2014" name="Proc. Natl. Acad. Sci. U.S.A.">
        <title>Extensive sampling of basidiomycete genomes demonstrates inadequacy of the white-rot/brown-rot paradigm for wood decay fungi.</title>
        <authorList>
            <person name="Riley R."/>
            <person name="Salamov A.A."/>
            <person name="Brown D.W."/>
            <person name="Nagy L.G."/>
            <person name="Floudas D."/>
            <person name="Held B.W."/>
            <person name="Levasseur A."/>
            <person name="Lombard V."/>
            <person name="Morin E."/>
            <person name="Otillar R."/>
            <person name="Lindquist E.A."/>
            <person name="Sun H."/>
            <person name="LaButti K.M."/>
            <person name="Schmutz J."/>
            <person name="Jabbour D."/>
            <person name="Luo H."/>
            <person name="Baker S.E."/>
            <person name="Pisabarro A.G."/>
            <person name="Walton J.D."/>
            <person name="Blanchette R.A."/>
            <person name="Henrissat B."/>
            <person name="Martin F."/>
            <person name="Cullen D."/>
            <person name="Hibbett D.S."/>
            <person name="Grigoriev I.V."/>
        </authorList>
    </citation>
    <scope>NUCLEOTIDE SEQUENCE [LARGE SCALE GENOMIC DNA]</scope>
    <source>
        <strain evidence="6">FD-172 SS1</strain>
    </source>
</reference>
<dbReference type="Proteomes" id="UP000027195">
    <property type="component" value="Unassembled WGS sequence"/>
</dbReference>
<evidence type="ECO:0000313" key="5">
    <source>
        <dbReference type="EMBL" id="KDQ12986.1"/>
    </source>
</evidence>
<comment type="similarity">
    <text evidence="3">Belongs to the eukaryotic RPB4 RNA polymerase subunit family.</text>
</comment>
<dbReference type="InterPro" id="IPR038324">
    <property type="entry name" value="Rpb4/RPC9_sf"/>
</dbReference>
<organism evidence="5 6">
    <name type="scientific">Botryobasidium botryosum (strain FD-172 SS1)</name>
    <dbReference type="NCBI Taxonomy" id="930990"/>
    <lineage>
        <taxon>Eukaryota</taxon>
        <taxon>Fungi</taxon>
        <taxon>Dikarya</taxon>
        <taxon>Basidiomycota</taxon>
        <taxon>Agaricomycotina</taxon>
        <taxon>Agaricomycetes</taxon>
        <taxon>Cantharellales</taxon>
        <taxon>Botryobasidiaceae</taxon>
        <taxon>Botryobasidium</taxon>
    </lineage>
</organism>
<sequence length="133" mass="15062">MASRSRRNQQEEEDADALKLGYEFNNAGCLLISEVKYLLEVRHTAAPDTPVFNKTLDYVRTFAKFNTSDTASAVREALKREPALTQFETAQIANLCPVDAEEAKNLIPSLVKLEDDRLQVLLDEVQAMRKFQN</sequence>
<dbReference type="InterPro" id="IPR045222">
    <property type="entry name" value="Rpb4-like"/>
</dbReference>
<dbReference type="HOGENOM" id="CLU_110332_2_1_1"/>
<dbReference type="InParanoid" id="A0A067MN36"/>
<dbReference type="EMBL" id="KL198046">
    <property type="protein sequence ID" value="KDQ12986.1"/>
    <property type="molecule type" value="Genomic_DNA"/>
</dbReference>
<dbReference type="STRING" id="930990.A0A067MN36"/>
<dbReference type="SUPFAM" id="SSF47819">
    <property type="entry name" value="HRDC-like"/>
    <property type="match status" value="1"/>
</dbReference>
<dbReference type="SMART" id="SM00657">
    <property type="entry name" value="RPOL4c"/>
    <property type="match status" value="1"/>
</dbReference>
<dbReference type="GO" id="GO:0005634">
    <property type="term" value="C:nucleus"/>
    <property type="evidence" value="ECO:0007669"/>
    <property type="project" value="UniProtKB-SubCell"/>
</dbReference>
<accession>A0A067MN36</accession>
<dbReference type="InterPro" id="IPR005574">
    <property type="entry name" value="Rpb4/RPC9"/>
</dbReference>
<keyword evidence="2" id="KW-0539">Nucleus</keyword>
<dbReference type="GO" id="GO:0030880">
    <property type="term" value="C:RNA polymerase complex"/>
    <property type="evidence" value="ECO:0007669"/>
    <property type="project" value="InterPro"/>
</dbReference>
<dbReference type="InterPro" id="IPR010997">
    <property type="entry name" value="HRDC-like_sf"/>
</dbReference>
<dbReference type="Pfam" id="PF03874">
    <property type="entry name" value="RNA_pol_Rpb4"/>
    <property type="match status" value="1"/>
</dbReference>
<comment type="subcellular location">
    <subcellularLocation>
        <location evidence="1">Nucleus</location>
    </subcellularLocation>
</comment>